<dbReference type="PANTHER" id="PTHR43649:SF12">
    <property type="entry name" value="DIACETYLCHITOBIOSE BINDING PROTEIN DASA"/>
    <property type="match status" value="1"/>
</dbReference>
<reference evidence="3 4" key="1">
    <citation type="submission" date="2016-10" db="EMBL/GenBank/DDBJ databases">
        <authorList>
            <person name="de Groot N.N."/>
        </authorList>
    </citation>
    <scope>NUCLEOTIDE SEQUENCE [LARGE SCALE GENOMIC DNA]</scope>
    <source>
        <strain evidence="3 4">CGMCC 1.9159</strain>
    </source>
</reference>
<proteinExistence type="predicted"/>
<name>A0A1G9KUV1_9ACTN</name>
<dbReference type="InterPro" id="IPR050490">
    <property type="entry name" value="Bact_solute-bd_prot1"/>
</dbReference>
<keyword evidence="2" id="KW-0732">Signal</keyword>
<feature type="signal peptide" evidence="2">
    <location>
        <begin position="1"/>
        <end position="26"/>
    </location>
</feature>
<evidence type="ECO:0000256" key="2">
    <source>
        <dbReference type="SAM" id="SignalP"/>
    </source>
</evidence>
<gene>
    <name evidence="3" type="ORF">SAMN04488242_1838</name>
</gene>
<dbReference type="InterPro" id="IPR006059">
    <property type="entry name" value="SBP"/>
</dbReference>
<dbReference type="Gene3D" id="3.40.190.10">
    <property type="entry name" value="Periplasmic binding protein-like II"/>
    <property type="match status" value="1"/>
</dbReference>
<evidence type="ECO:0000256" key="1">
    <source>
        <dbReference type="SAM" id="MobiDB-lite"/>
    </source>
</evidence>
<evidence type="ECO:0000313" key="4">
    <source>
        <dbReference type="Proteomes" id="UP000199475"/>
    </source>
</evidence>
<accession>A0A1G9KUV1</accession>
<dbReference type="Pfam" id="PF01547">
    <property type="entry name" value="SBP_bac_1"/>
    <property type="match status" value="1"/>
</dbReference>
<dbReference type="PROSITE" id="PS51257">
    <property type="entry name" value="PROKAR_LIPOPROTEIN"/>
    <property type="match status" value="1"/>
</dbReference>
<dbReference type="AlphaFoldDB" id="A0A1G9KUV1"/>
<dbReference type="STRING" id="686624.SAMN04488242_1838"/>
<protein>
    <submittedName>
        <fullName evidence="3">Alpha-1,4-digalacturonate transport system substrate-binding protein</fullName>
    </submittedName>
</protein>
<keyword evidence="4" id="KW-1185">Reference proteome</keyword>
<feature type="chain" id="PRO_5039398833" evidence="2">
    <location>
        <begin position="27"/>
        <end position="443"/>
    </location>
</feature>
<dbReference type="EMBL" id="FNGP01000003">
    <property type="protein sequence ID" value="SDL53389.1"/>
    <property type="molecule type" value="Genomic_DNA"/>
</dbReference>
<sequence length="443" mass="47662">MFRKPVTRFTAVVAAGLLALASACSPGETVDDEDPQAAPSEGQSVEEGQFAGETLNYLYFTDGPDEQATRDNIARFEEEYDVTVNLEILPYSDLVSSLQARLSGGNAPDVVRLTGLGEFAADLLPLDEYLGSEFADEFLEGPMLAVRNNSDQMIAVPSDLTMNGPFVNVEMFEEAGVELPSTEEPWTWEEMLAAAKEVQQATGSSYAFAMDKSGHRLSTILSQYGTALLNDDGFALDKEKAVAALQPLVDMMAADEMPRDFWLGSGSRYEGANEIFLARETPVYLSGSWQVGQFVNNAEFEWAAVPNPCADECGGFPGGKFMAALSASENPQLAAEFVRFMNTTESQEHFAAVSGNLPTRADLAESGVTYDDAAQAAMDVFIADLNRTPDLGFAANSQPAFGPSATALVEQVSEVVAGNKELTAAMDDLQPEVESIVEEMGSW</sequence>
<dbReference type="CDD" id="cd13585">
    <property type="entry name" value="PBP2_TMBP_like"/>
    <property type="match status" value="1"/>
</dbReference>
<dbReference type="RefSeq" id="WP_176761723.1">
    <property type="nucleotide sequence ID" value="NZ_FNGP01000003.1"/>
</dbReference>
<feature type="region of interest" description="Disordered" evidence="1">
    <location>
        <begin position="26"/>
        <end position="46"/>
    </location>
</feature>
<dbReference type="SUPFAM" id="SSF53850">
    <property type="entry name" value="Periplasmic binding protein-like II"/>
    <property type="match status" value="1"/>
</dbReference>
<dbReference type="PANTHER" id="PTHR43649">
    <property type="entry name" value="ARABINOSE-BINDING PROTEIN-RELATED"/>
    <property type="match status" value="1"/>
</dbReference>
<organism evidence="3 4">
    <name type="scientific">Tessaracoccus oleiagri</name>
    <dbReference type="NCBI Taxonomy" id="686624"/>
    <lineage>
        <taxon>Bacteria</taxon>
        <taxon>Bacillati</taxon>
        <taxon>Actinomycetota</taxon>
        <taxon>Actinomycetes</taxon>
        <taxon>Propionibacteriales</taxon>
        <taxon>Propionibacteriaceae</taxon>
        <taxon>Tessaracoccus</taxon>
    </lineage>
</organism>
<evidence type="ECO:0000313" key="3">
    <source>
        <dbReference type="EMBL" id="SDL53389.1"/>
    </source>
</evidence>
<dbReference type="Proteomes" id="UP000199475">
    <property type="component" value="Unassembled WGS sequence"/>
</dbReference>